<reference evidence="2" key="1">
    <citation type="submission" date="2020-11" db="EMBL/GenBank/DDBJ databases">
        <authorList>
            <person name="Tran Van P."/>
        </authorList>
    </citation>
    <scope>NUCLEOTIDE SEQUENCE</scope>
</reference>
<sequence length="255" mass="29124">MEGRGPIGVEDKDAMQEVIPVMQTPKMKGSKRYVHRAERIILKKNAPVLMEEDVKNDIWHSISPHQVHSSVPDEEPLWKKLVEYLETMQQQKPAEKNPPAAAAATITADDPEQELWQHIEKYIRYLHKKIRKQRLALKKLAKYKAFHKKYSPLIQTNKRHTKRDKGSTFNSTTTSSAAILPTPPQPQACLIQFFTPCSKVKSSNDTDPPAGNNNNAMMTPSPNEKYSDSGPLFNLAYSEEQLDPLLSEEDYDPFW</sequence>
<dbReference type="EMBL" id="OA894240">
    <property type="protein sequence ID" value="CAD7285172.1"/>
    <property type="molecule type" value="Genomic_DNA"/>
</dbReference>
<dbReference type="AlphaFoldDB" id="A0A7R9C3W9"/>
<feature type="region of interest" description="Disordered" evidence="1">
    <location>
        <begin position="158"/>
        <end position="181"/>
    </location>
</feature>
<feature type="compositionally biased region" description="Low complexity" evidence="1">
    <location>
        <begin position="167"/>
        <end position="176"/>
    </location>
</feature>
<dbReference type="Proteomes" id="UP000678499">
    <property type="component" value="Unassembled WGS sequence"/>
</dbReference>
<name>A0A7R9C3W9_9CRUS</name>
<organism evidence="2">
    <name type="scientific">Notodromas monacha</name>
    <dbReference type="NCBI Taxonomy" id="399045"/>
    <lineage>
        <taxon>Eukaryota</taxon>
        <taxon>Metazoa</taxon>
        <taxon>Ecdysozoa</taxon>
        <taxon>Arthropoda</taxon>
        <taxon>Crustacea</taxon>
        <taxon>Oligostraca</taxon>
        <taxon>Ostracoda</taxon>
        <taxon>Podocopa</taxon>
        <taxon>Podocopida</taxon>
        <taxon>Cypridocopina</taxon>
        <taxon>Cypridoidea</taxon>
        <taxon>Cyprididae</taxon>
        <taxon>Notodromas</taxon>
    </lineage>
</organism>
<feature type="compositionally biased region" description="Polar residues" evidence="1">
    <location>
        <begin position="200"/>
        <end position="224"/>
    </location>
</feature>
<evidence type="ECO:0000313" key="2">
    <source>
        <dbReference type="EMBL" id="CAD7285172.1"/>
    </source>
</evidence>
<evidence type="ECO:0000313" key="3">
    <source>
        <dbReference type="Proteomes" id="UP000678499"/>
    </source>
</evidence>
<gene>
    <name evidence="2" type="ORF">NMOB1V02_LOCUS12774</name>
</gene>
<accession>A0A7R9C3W9</accession>
<evidence type="ECO:0000256" key="1">
    <source>
        <dbReference type="SAM" id="MobiDB-lite"/>
    </source>
</evidence>
<feature type="region of interest" description="Disordered" evidence="1">
    <location>
        <begin position="200"/>
        <end position="233"/>
    </location>
</feature>
<dbReference type="EMBL" id="CAJPEX010012203">
    <property type="protein sequence ID" value="CAG0925324.1"/>
    <property type="molecule type" value="Genomic_DNA"/>
</dbReference>
<proteinExistence type="predicted"/>
<protein>
    <submittedName>
        <fullName evidence="2">Uncharacterized protein</fullName>
    </submittedName>
</protein>
<keyword evidence="3" id="KW-1185">Reference proteome</keyword>